<dbReference type="PANTHER" id="PTHR12581:SF0">
    <property type="entry name" value="KRR1 SMALL SUBUNIT PROCESSOME COMPONENT HOMOLOG"/>
    <property type="match status" value="1"/>
</dbReference>
<feature type="region of interest" description="Disordered" evidence="2">
    <location>
        <begin position="1"/>
        <end position="36"/>
    </location>
</feature>
<name>A0A813U984_9BILA</name>
<dbReference type="InterPro" id="IPR024166">
    <property type="entry name" value="rRNA_assembly_KRR1"/>
</dbReference>
<evidence type="ECO:0000256" key="1">
    <source>
        <dbReference type="PIRNR" id="PIRNR006515"/>
    </source>
</evidence>
<dbReference type="CDD" id="cd22393">
    <property type="entry name" value="KH-I_KRR1_rpt1"/>
    <property type="match status" value="1"/>
</dbReference>
<keyword evidence="1" id="KW-0687">Ribonucleoprotein</keyword>
<keyword evidence="1" id="KW-0694">RNA-binding</keyword>
<dbReference type="InterPro" id="IPR048550">
    <property type="entry name" value="KRR1-like_KH1_euk"/>
</dbReference>
<evidence type="ECO:0000256" key="2">
    <source>
        <dbReference type="SAM" id="MobiDB-lite"/>
    </source>
</evidence>
<feature type="compositionally biased region" description="Basic and acidic residues" evidence="2">
    <location>
        <begin position="244"/>
        <end position="266"/>
    </location>
</feature>
<protein>
    <recommendedName>
        <fullName evidence="1">KRR1 small subunit processome component</fullName>
    </recommendedName>
    <alternativeName>
        <fullName evidence="1">KRR-R motif-containing protein 1</fullName>
    </alternativeName>
</protein>
<evidence type="ECO:0000313" key="5">
    <source>
        <dbReference type="Proteomes" id="UP000663889"/>
    </source>
</evidence>
<comment type="caution">
    <text evidence="4">The sequence shown here is derived from an EMBL/GenBank/DDBJ whole genome shotgun (WGS) entry which is preliminary data.</text>
</comment>
<dbReference type="AlphaFoldDB" id="A0A813U984"/>
<organism evidence="4 5">
    <name type="scientific">Rotaria sordida</name>
    <dbReference type="NCBI Taxonomy" id="392033"/>
    <lineage>
        <taxon>Eukaryota</taxon>
        <taxon>Metazoa</taxon>
        <taxon>Spiralia</taxon>
        <taxon>Gnathifera</taxon>
        <taxon>Rotifera</taxon>
        <taxon>Eurotatoria</taxon>
        <taxon>Bdelloidea</taxon>
        <taxon>Philodinida</taxon>
        <taxon>Philodinidae</taxon>
        <taxon>Rotaria</taxon>
    </lineage>
</organism>
<dbReference type="InterPro" id="IPR048548">
    <property type="entry name" value="KRR1-like_KH2"/>
</dbReference>
<sequence length="315" mass="37106">MGKKKHSFEDEQKDKNSKKNQQEEHEYTEMPVGWKEPQFTKEDNPHGLIAESSFATLFPKYREKYLQECWPLVKTELSKYGIKAELDLVEGSMTVRTTRDAYDPYMIVRARDLIKLLARSVTYEQAIELLTNCYILVHGNTVTAIGPYQGIRQVRKIVEETMQNIHPIYNIKTLMIKQELAKDSKLKNESWDRFLPKFKSKNLSKRYKPHKVRVTKPYTPFPPSQPLSKIDKELESGEYFAREAERRQKKSEKDQVKLDKNTEVSLKRKKEKREKEFIPPIEKQSNLKQKPTTKIDDTSKLVKNVKKKLKRLQAD</sequence>
<dbReference type="PIRSF" id="PIRSF006515">
    <property type="entry name" value="KRR1"/>
    <property type="match status" value="1"/>
</dbReference>
<comment type="function">
    <text evidence="1">Required for 40S ribosome biogenesis. Involved in nucleolar processing of pre-18S ribosomal RNA and ribosome assembly.</text>
</comment>
<keyword evidence="1" id="KW-0539">Nucleus</keyword>
<comment type="subcellular location">
    <subcellularLocation>
        <location evidence="1">Nucleus</location>
        <location evidence="1">Nucleolus</location>
    </subcellularLocation>
</comment>
<dbReference type="GO" id="GO:0006364">
    <property type="term" value="P:rRNA processing"/>
    <property type="evidence" value="ECO:0007669"/>
    <property type="project" value="UniProtKB-KW"/>
</dbReference>
<evidence type="ECO:0000259" key="3">
    <source>
        <dbReference type="Pfam" id="PF21800"/>
    </source>
</evidence>
<accession>A0A813U984</accession>
<evidence type="ECO:0000313" key="4">
    <source>
        <dbReference type="EMBL" id="CAF0820160.1"/>
    </source>
</evidence>
<dbReference type="SUPFAM" id="SSF54791">
    <property type="entry name" value="Eukaryotic type KH-domain (KH-domain type I)"/>
    <property type="match status" value="1"/>
</dbReference>
<feature type="domain" description="KRR1 small subunit processome component second KH" evidence="3">
    <location>
        <begin position="116"/>
        <end position="182"/>
    </location>
</feature>
<dbReference type="FunFam" id="3.30.1370.10:FF:000014">
    <property type="entry name" value="KRR1 small subunit processome component"/>
    <property type="match status" value="1"/>
</dbReference>
<comment type="similarity">
    <text evidence="1">Belongs to the KRR1 family.</text>
</comment>
<keyword evidence="1" id="KW-0690">Ribosome biogenesis</keyword>
<keyword evidence="1" id="KW-0698">rRNA processing</keyword>
<dbReference type="EMBL" id="CAJNOU010000031">
    <property type="protein sequence ID" value="CAF0820160.1"/>
    <property type="molecule type" value="Genomic_DNA"/>
</dbReference>
<dbReference type="GO" id="GO:0032040">
    <property type="term" value="C:small-subunit processome"/>
    <property type="evidence" value="ECO:0007669"/>
    <property type="project" value="TreeGrafter"/>
</dbReference>
<feature type="compositionally biased region" description="Basic and acidic residues" evidence="2">
    <location>
        <begin position="7"/>
        <end position="28"/>
    </location>
</feature>
<reference evidence="4" key="1">
    <citation type="submission" date="2021-02" db="EMBL/GenBank/DDBJ databases">
        <authorList>
            <person name="Nowell W R."/>
        </authorList>
    </citation>
    <scope>NUCLEOTIDE SEQUENCE</scope>
</reference>
<feature type="region of interest" description="Disordered" evidence="2">
    <location>
        <begin position="244"/>
        <end position="299"/>
    </location>
</feature>
<dbReference type="GO" id="GO:0003723">
    <property type="term" value="F:RNA binding"/>
    <property type="evidence" value="ECO:0007669"/>
    <property type="project" value="UniProtKB-KW"/>
</dbReference>
<proteinExistence type="inferred from homology"/>
<dbReference type="Gene3D" id="3.30.1370.10">
    <property type="entry name" value="K Homology domain, type 1"/>
    <property type="match status" value="1"/>
</dbReference>
<dbReference type="Pfam" id="PF21800">
    <property type="entry name" value="KH_KRR1_2nd"/>
    <property type="match status" value="1"/>
</dbReference>
<dbReference type="Proteomes" id="UP000663889">
    <property type="component" value="Unassembled WGS sequence"/>
</dbReference>
<dbReference type="PANTHER" id="PTHR12581">
    <property type="entry name" value="HIV-1 REV BINDING PROTEIN 2, 3"/>
    <property type="match status" value="1"/>
</dbReference>
<comment type="subunit">
    <text evidence="1">Component of the ribosomal small subunit (SSU) processome.</text>
</comment>
<gene>
    <name evidence="4" type="ORF">SEV965_LOCUS1578</name>
</gene>
<dbReference type="InterPro" id="IPR036612">
    <property type="entry name" value="KH_dom_type_1_sf"/>
</dbReference>